<reference evidence="1" key="1">
    <citation type="submission" date="2019-10" db="EMBL/GenBank/DDBJ databases">
        <title>Conservation and host-specific expression of non-tandemly repeated heterogenous ribosome RNA gene in arbuscular mycorrhizal fungi.</title>
        <authorList>
            <person name="Maeda T."/>
            <person name="Kobayashi Y."/>
            <person name="Nakagawa T."/>
            <person name="Ezawa T."/>
            <person name="Yamaguchi K."/>
            <person name="Bino T."/>
            <person name="Nishimoto Y."/>
            <person name="Shigenobu S."/>
            <person name="Kawaguchi M."/>
        </authorList>
    </citation>
    <scope>NUCLEOTIDE SEQUENCE</scope>
    <source>
        <strain evidence="1">HR1</strain>
    </source>
</reference>
<dbReference type="InterPro" id="IPR011009">
    <property type="entry name" value="Kinase-like_dom_sf"/>
</dbReference>
<dbReference type="OrthoDB" id="2317050at2759"/>
<accession>A0A8H3LPR4</accession>
<keyword evidence="1" id="KW-0418">Kinase</keyword>
<organism evidence="1 2">
    <name type="scientific">Rhizophagus clarus</name>
    <dbReference type="NCBI Taxonomy" id="94130"/>
    <lineage>
        <taxon>Eukaryota</taxon>
        <taxon>Fungi</taxon>
        <taxon>Fungi incertae sedis</taxon>
        <taxon>Mucoromycota</taxon>
        <taxon>Glomeromycotina</taxon>
        <taxon>Glomeromycetes</taxon>
        <taxon>Glomerales</taxon>
        <taxon>Glomeraceae</taxon>
        <taxon>Rhizophagus</taxon>
    </lineage>
</organism>
<evidence type="ECO:0000313" key="2">
    <source>
        <dbReference type="Proteomes" id="UP000615446"/>
    </source>
</evidence>
<dbReference type="GO" id="GO:0016301">
    <property type="term" value="F:kinase activity"/>
    <property type="evidence" value="ECO:0007669"/>
    <property type="project" value="UniProtKB-KW"/>
</dbReference>
<dbReference type="SUPFAM" id="SSF56112">
    <property type="entry name" value="Protein kinase-like (PK-like)"/>
    <property type="match status" value="1"/>
</dbReference>
<keyword evidence="1" id="KW-0808">Transferase</keyword>
<sequence>MNDILSVYGISQNPDTKDFIIVLDMGLYDKESNTTEIEIYRATPYMPPEVLRGKPYTHASHIFLRF</sequence>
<comment type="caution">
    <text evidence="1">The sequence shown here is derived from an EMBL/GenBank/DDBJ whole genome shotgun (WGS) entry which is preliminary data.</text>
</comment>
<name>A0A8H3LPR4_9GLOM</name>
<dbReference type="Proteomes" id="UP000615446">
    <property type="component" value="Unassembled WGS sequence"/>
</dbReference>
<gene>
    <name evidence="1" type="ORF">RCL2_001684200</name>
</gene>
<proteinExistence type="predicted"/>
<dbReference type="EMBL" id="BLAL01000193">
    <property type="protein sequence ID" value="GES89980.1"/>
    <property type="molecule type" value="Genomic_DNA"/>
</dbReference>
<dbReference type="AlphaFoldDB" id="A0A8H3LPR4"/>
<evidence type="ECO:0000313" key="1">
    <source>
        <dbReference type="EMBL" id="GES89980.1"/>
    </source>
</evidence>
<protein>
    <submittedName>
        <fullName evidence="1">Kinase-like domain-containing protein</fullName>
    </submittedName>
</protein>